<evidence type="ECO:0000313" key="2">
    <source>
        <dbReference type="Proteomes" id="UP000000851"/>
    </source>
</evidence>
<dbReference type="HOGENOM" id="CLU_1370034_0_0_11"/>
<dbReference type="EMBL" id="CP001700">
    <property type="protein sequence ID" value="ACU71144.1"/>
    <property type="molecule type" value="Genomic_DNA"/>
</dbReference>
<dbReference type="OrthoDB" id="3428054at2"/>
<dbReference type="RefSeq" id="WP_012786437.1">
    <property type="nucleotide sequence ID" value="NC_013131.1"/>
</dbReference>
<dbReference type="AlphaFoldDB" id="C7QHW9"/>
<dbReference type="Proteomes" id="UP000000851">
    <property type="component" value="Chromosome"/>
</dbReference>
<proteinExistence type="predicted"/>
<sequence>MSTISNLPHARTVPAGPTDLTERVDDLDALIWTAARTTDDPQLAVVRAREHAESVFIGLVLTIGTGAHRLNCSVPTASGPVTAGQDLRMDIATEIPAVSLPASGAERELCELFALAHVTGADATVILRSRPLLEPDADVGTPGYVVRGWRLSGGETAPIDAAGMFAFCCSEASSGEPLPLDPNTRYVDARTLVTPPGPD</sequence>
<name>C7QHW9_CATAD</name>
<evidence type="ECO:0000313" key="1">
    <source>
        <dbReference type="EMBL" id="ACU71144.1"/>
    </source>
</evidence>
<reference evidence="1 2" key="1">
    <citation type="journal article" date="2009" name="Stand. Genomic Sci.">
        <title>Complete genome sequence of Catenulispora acidiphila type strain (ID 139908).</title>
        <authorList>
            <person name="Copeland A."/>
            <person name="Lapidus A."/>
            <person name="Glavina Del Rio T."/>
            <person name="Nolan M."/>
            <person name="Lucas S."/>
            <person name="Chen F."/>
            <person name="Tice H."/>
            <person name="Cheng J.F."/>
            <person name="Bruce D."/>
            <person name="Goodwin L."/>
            <person name="Pitluck S."/>
            <person name="Mikhailova N."/>
            <person name="Pati A."/>
            <person name="Ivanova N."/>
            <person name="Mavromatis K."/>
            <person name="Chen A."/>
            <person name="Palaniappan K."/>
            <person name="Chain P."/>
            <person name="Land M."/>
            <person name="Hauser L."/>
            <person name="Chang Y.J."/>
            <person name="Jeffries C.D."/>
            <person name="Chertkov O."/>
            <person name="Brettin T."/>
            <person name="Detter J.C."/>
            <person name="Han C."/>
            <person name="Ali Z."/>
            <person name="Tindall B.J."/>
            <person name="Goker M."/>
            <person name="Bristow J."/>
            <person name="Eisen J.A."/>
            <person name="Markowitz V."/>
            <person name="Hugenholtz P."/>
            <person name="Kyrpides N.C."/>
            <person name="Klenk H.P."/>
        </authorList>
    </citation>
    <scope>NUCLEOTIDE SEQUENCE [LARGE SCALE GENOMIC DNA]</scope>
    <source>
        <strain evidence="2">DSM 44928 / JCM 14897 / NBRC 102108 / NRRL B-24433 / ID139908</strain>
    </source>
</reference>
<protein>
    <submittedName>
        <fullName evidence="1">Uncharacterized protein</fullName>
    </submittedName>
</protein>
<dbReference type="InParanoid" id="C7QHW9"/>
<keyword evidence="2" id="KW-1185">Reference proteome</keyword>
<organism evidence="1 2">
    <name type="scientific">Catenulispora acidiphila (strain DSM 44928 / JCM 14897 / NBRC 102108 / NRRL B-24433 / ID139908)</name>
    <dbReference type="NCBI Taxonomy" id="479433"/>
    <lineage>
        <taxon>Bacteria</taxon>
        <taxon>Bacillati</taxon>
        <taxon>Actinomycetota</taxon>
        <taxon>Actinomycetes</taxon>
        <taxon>Catenulisporales</taxon>
        <taxon>Catenulisporaceae</taxon>
        <taxon>Catenulispora</taxon>
    </lineage>
</organism>
<dbReference type="KEGG" id="cai:Caci_2225"/>
<gene>
    <name evidence="1" type="ordered locus">Caci_2225</name>
</gene>
<accession>C7QHW9</accession>